<dbReference type="EMBL" id="VSSQ01041240">
    <property type="protein sequence ID" value="MPM94637.1"/>
    <property type="molecule type" value="Genomic_DNA"/>
</dbReference>
<reference evidence="2" key="1">
    <citation type="submission" date="2019-08" db="EMBL/GenBank/DDBJ databases">
        <authorList>
            <person name="Kucharzyk K."/>
            <person name="Murdoch R.W."/>
            <person name="Higgins S."/>
            <person name="Loffler F."/>
        </authorList>
    </citation>
    <scope>NUCLEOTIDE SEQUENCE</scope>
</reference>
<sequence length="218" mass="25047">MSQFVKMIVEDFGLKCGEIDDTEYVIAQNLMDNKTLFDMIQENLDTTLINTKKLYILYDNFGRINLKNLDNMYTLGLVDESKLENFDYTSSIDGETYNFIKILYTNDTTGEREAYKAKDTENMKNWGMLQYFDTADSPEGLKERAETLLKLYDKKTRKLSLKNVIGDVRVRAGCGLKVKLGLGDISIDNKFVCESVTHTFKEGKHLMDITLWGNDIFG</sequence>
<dbReference type="Pfam" id="PF24032">
    <property type="entry name" value="YQBQ"/>
    <property type="match status" value="1"/>
</dbReference>
<dbReference type="InterPro" id="IPR056937">
    <property type="entry name" value="YqbQ/XkdQ"/>
</dbReference>
<accession>A0A645DZ31</accession>
<feature type="domain" description="YqbQ/XkdQ" evidence="1">
    <location>
        <begin position="2"/>
        <end position="211"/>
    </location>
</feature>
<proteinExistence type="predicted"/>
<protein>
    <recommendedName>
        <fullName evidence="1">YqbQ/XkdQ domain-containing protein</fullName>
    </recommendedName>
</protein>
<gene>
    <name evidence="2" type="ORF">SDC9_141785</name>
</gene>
<evidence type="ECO:0000259" key="1">
    <source>
        <dbReference type="Pfam" id="PF24032"/>
    </source>
</evidence>
<name>A0A645DZ31_9ZZZZ</name>
<organism evidence="2">
    <name type="scientific">bioreactor metagenome</name>
    <dbReference type="NCBI Taxonomy" id="1076179"/>
    <lineage>
        <taxon>unclassified sequences</taxon>
        <taxon>metagenomes</taxon>
        <taxon>ecological metagenomes</taxon>
    </lineage>
</organism>
<evidence type="ECO:0000313" key="2">
    <source>
        <dbReference type="EMBL" id="MPM94637.1"/>
    </source>
</evidence>
<dbReference type="AlphaFoldDB" id="A0A645DZ31"/>
<comment type="caution">
    <text evidence="2">The sequence shown here is derived from an EMBL/GenBank/DDBJ whole genome shotgun (WGS) entry which is preliminary data.</text>
</comment>